<feature type="compositionally biased region" description="Polar residues" evidence="1">
    <location>
        <begin position="37"/>
        <end position="67"/>
    </location>
</feature>
<reference evidence="2 3" key="1">
    <citation type="submission" date="2020-05" db="EMBL/GenBank/DDBJ databases">
        <title>Identification and distribution of gene clusters putatively required for synthesis of sphingolipid metabolism inhibitors in phylogenetically diverse species of the filamentous fungus Fusarium.</title>
        <authorList>
            <person name="Kim H.-S."/>
            <person name="Busman M."/>
            <person name="Brown D.W."/>
            <person name="Divon H."/>
            <person name="Uhlig S."/>
            <person name="Proctor R.H."/>
        </authorList>
    </citation>
    <scope>NUCLEOTIDE SEQUENCE [LARGE SCALE GENOMIC DNA]</scope>
    <source>
        <strain evidence="2 3">NRRL 26131</strain>
    </source>
</reference>
<name>A0A8H5Y0F8_9HYPO</name>
<proteinExistence type="predicted"/>
<keyword evidence="3" id="KW-1185">Reference proteome</keyword>
<dbReference type="AlphaFoldDB" id="A0A8H5Y0F8"/>
<gene>
    <name evidence="2" type="ORF">FGLOB1_9319</name>
</gene>
<feature type="region of interest" description="Disordered" evidence="1">
    <location>
        <begin position="17"/>
        <end position="81"/>
    </location>
</feature>
<protein>
    <submittedName>
        <fullName evidence="2">Uncharacterized protein</fullName>
    </submittedName>
</protein>
<organism evidence="2 3">
    <name type="scientific">Fusarium globosum</name>
    <dbReference type="NCBI Taxonomy" id="78864"/>
    <lineage>
        <taxon>Eukaryota</taxon>
        <taxon>Fungi</taxon>
        <taxon>Dikarya</taxon>
        <taxon>Ascomycota</taxon>
        <taxon>Pezizomycotina</taxon>
        <taxon>Sordariomycetes</taxon>
        <taxon>Hypocreomycetidae</taxon>
        <taxon>Hypocreales</taxon>
        <taxon>Nectriaceae</taxon>
        <taxon>Fusarium</taxon>
        <taxon>Fusarium fujikuroi species complex</taxon>
    </lineage>
</organism>
<dbReference type="EMBL" id="JAAQPF010000428">
    <property type="protein sequence ID" value="KAF5702946.1"/>
    <property type="molecule type" value="Genomic_DNA"/>
</dbReference>
<dbReference type="Proteomes" id="UP000532311">
    <property type="component" value="Unassembled WGS sequence"/>
</dbReference>
<evidence type="ECO:0000313" key="2">
    <source>
        <dbReference type="EMBL" id="KAF5702946.1"/>
    </source>
</evidence>
<evidence type="ECO:0000313" key="3">
    <source>
        <dbReference type="Proteomes" id="UP000532311"/>
    </source>
</evidence>
<feature type="compositionally biased region" description="Basic residues" evidence="1">
    <location>
        <begin position="17"/>
        <end position="33"/>
    </location>
</feature>
<comment type="caution">
    <text evidence="2">The sequence shown here is derived from an EMBL/GenBank/DDBJ whole genome shotgun (WGS) entry which is preliminary data.</text>
</comment>
<sequence length="176" mass="19731">MKFRFVDEDDPATLHRRRLQAQHTQRCRQRQKAGQRVETTNHQAESSQTVESATENVQTGPENSSLADTGETGPDAILFGELSNTPSQEDEIWAQSIPDQPITTRSQSTPIVPEGARTRQRLEVQMLLLKDKQVSPMITPGIICNTPRRSLFSNILSNTWLWRTGASRISGRAYGS</sequence>
<accession>A0A8H5Y0F8</accession>
<evidence type="ECO:0000256" key="1">
    <source>
        <dbReference type="SAM" id="MobiDB-lite"/>
    </source>
</evidence>